<sequence length="72" mass="7740">MIDHTPAQPGSRSAFKTFCVSGMGIALEFYDFVIYGYAAALVFPKLFFPGMDRLTAVLVAFAAWATATAAAR</sequence>
<keyword evidence="4" id="KW-0812">Transmembrane</keyword>
<evidence type="ECO:0000256" key="4">
    <source>
        <dbReference type="SAM" id="Phobius"/>
    </source>
</evidence>
<evidence type="ECO:0000256" key="2">
    <source>
        <dbReference type="ARBA" id="ARBA00022448"/>
    </source>
</evidence>
<keyword evidence="2" id="KW-0813">Transport</keyword>
<dbReference type="Proteomes" id="UP000198309">
    <property type="component" value="Unassembled WGS sequence"/>
</dbReference>
<evidence type="ECO:0000256" key="3">
    <source>
        <dbReference type="ARBA" id="ARBA00022475"/>
    </source>
</evidence>
<name>A0A239I4Y8_9PSED</name>
<evidence type="ECO:0008006" key="9">
    <source>
        <dbReference type="Google" id="ProtNLM"/>
    </source>
</evidence>
<keyword evidence="7" id="KW-1185">Reference proteome</keyword>
<evidence type="ECO:0000313" key="8">
    <source>
        <dbReference type="Proteomes" id="UP000199693"/>
    </source>
</evidence>
<dbReference type="AlphaFoldDB" id="A0A239I4Y8"/>
<dbReference type="GO" id="GO:0005886">
    <property type="term" value="C:plasma membrane"/>
    <property type="evidence" value="ECO:0007669"/>
    <property type="project" value="UniProtKB-SubCell"/>
</dbReference>
<keyword evidence="3" id="KW-1003">Cell membrane</keyword>
<evidence type="ECO:0000313" key="5">
    <source>
        <dbReference type="EMBL" id="SDJ58925.1"/>
    </source>
</evidence>
<reference evidence="6 7" key="2">
    <citation type="submission" date="2017-06" db="EMBL/GenBank/DDBJ databases">
        <authorList>
            <person name="Varghese N."/>
            <person name="Submissions S."/>
        </authorList>
    </citation>
    <scope>NUCLEOTIDE SEQUENCE [LARGE SCALE GENOMIC DNA]</scope>
    <source>
        <strain evidence="6 7">RLD-1</strain>
    </source>
</reference>
<evidence type="ECO:0000313" key="6">
    <source>
        <dbReference type="EMBL" id="SNS88685.1"/>
    </source>
</evidence>
<dbReference type="PANTHER" id="PTHR43045">
    <property type="entry name" value="SHIKIMATE TRANSPORTER"/>
    <property type="match status" value="1"/>
</dbReference>
<feature type="transmembrane region" description="Helical" evidence="4">
    <location>
        <begin position="20"/>
        <end position="42"/>
    </location>
</feature>
<organism evidence="5 8">
    <name type="scientific">Pseudomonas delhiensis</name>
    <dbReference type="NCBI Taxonomy" id="366289"/>
    <lineage>
        <taxon>Bacteria</taxon>
        <taxon>Pseudomonadati</taxon>
        <taxon>Pseudomonadota</taxon>
        <taxon>Gammaproteobacteria</taxon>
        <taxon>Pseudomonadales</taxon>
        <taxon>Pseudomonadaceae</taxon>
        <taxon>Pseudomonas</taxon>
    </lineage>
</organism>
<dbReference type="PANTHER" id="PTHR43045:SF1">
    <property type="entry name" value="SHIKIMATE TRANSPORTER"/>
    <property type="match status" value="1"/>
</dbReference>
<reference evidence="5 8" key="1">
    <citation type="submission" date="2016-10" db="EMBL/GenBank/DDBJ databases">
        <authorList>
            <person name="de Groot N.N."/>
        </authorList>
    </citation>
    <scope>NUCLEOTIDE SEQUENCE [LARGE SCALE GENOMIC DNA]</scope>
    <source>
        <strain evidence="5 8">CCM 7361</strain>
    </source>
</reference>
<evidence type="ECO:0000256" key="1">
    <source>
        <dbReference type="ARBA" id="ARBA00004651"/>
    </source>
</evidence>
<dbReference type="Proteomes" id="UP000199693">
    <property type="component" value="Unassembled WGS sequence"/>
</dbReference>
<keyword evidence="4" id="KW-0472">Membrane</keyword>
<dbReference type="EMBL" id="FNEC01000019">
    <property type="protein sequence ID" value="SDJ58925.1"/>
    <property type="molecule type" value="Genomic_DNA"/>
</dbReference>
<keyword evidence="4" id="KW-1133">Transmembrane helix</keyword>
<accession>A0A239I4Y8</accession>
<proteinExistence type="predicted"/>
<dbReference type="EMBL" id="FZPC01000009">
    <property type="protein sequence ID" value="SNS88685.1"/>
    <property type="molecule type" value="Genomic_DNA"/>
</dbReference>
<evidence type="ECO:0000313" key="7">
    <source>
        <dbReference type="Proteomes" id="UP000198309"/>
    </source>
</evidence>
<gene>
    <name evidence="5" type="ORF">SAMN05216189_101965</name>
    <name evidence="6" type="ORF">SAMN06295949_10954</name>
</gene>
<feature type="transmembrane region" description="Helical" evidence="4">
    <location>
        <begin position="54"/>
        <end position="71"/>
    </location>
</feature>
<protein>
    <recommendedName>
        <fullName evidence="9">MFS transporter</fullName>
    </recommendedName>
</protein>
<comment type="subcellular location">
    <subcellularLocation>
        <location evidence="1">Cell membrane</location>
        <topology evidence="1">Multi-pass membrane protein</topology>
    </subcellularLocation>
</comment>